<dbReference type="InterPro" id="IPR003599">
    <property type="entry name" value="Ig_sub"/>
</dbReference>
<dbReference type="InterPro" id="IPR013783">
    <property type="entry name" value="Ig-like_fold"/>
</dbReference>
<protein>
    <recommendedName>
        <fullName evidence="7">Ig-like domain-containing protein</fullName>
    </recommendedName>
</protein>
<comment type="subunit">
    <text evidence="5">Immunoglobulins are composed of two identical heavy chains and two identical light chains; disulfide-linked.</text>
</comment>
<feature type="domain" description="Ig-like" evidence="7">
    <location>
        <begin position="1"/>
        <end position="99"/>
    </location>
</feature>
<accession>A0A8C0WKE5</accession>
<evidence type="ECO:0000256" key="1">
    <source>
        <dbReference type="ARBA" id="ARBA00004236"/>
    </source>
</evidence>
<name>A0A8C0WKE5_CASCN</name>
<dbReference type="InterPro" id="IPR050150">
    <property type="entry name" value="IgV_Light_Chain"/>
</dbReference>
<reference evidence="8" key="1">
    <citation type="submission" date="2023-09" db="UniProtKB">
        <authorList>
            <consortium name="Ensembl"/>
        </authorList>
    </citation>
    <scope>IDENTIFICATION</scope>
</reference>
<dbReference type="PROSITE" id="PS50835">
    <property type="entry name" value="IG_LIKE"/>
    <property type="match status" value="1"/>
</dbReference>
<keyword evidence="6" id="KW-1064">Adaptive immunity</keyword>
<dbReference type="InterPro" id="IPR013106">
    <property type="entry name" value="Ig_V-set"/>
</dbReference>
<dbReference type="GO" id="GO:0005576">
    <property type="term" value="C:extracellular region"/>
    <property type="evidence" value="ECO:0007669"/>
    <property type="project" value="UniProtKB-ARBA"/>
</dbReference>
<evidence type="ECO:0000256" key="3">
    <source>
        <dbReference type="ARBA" id="ARBA00023136"/>
    </source>
</evidence>
<dbReference type="PANTHER" id="PTHR23267">
    <property type="entry name" value="IMMUNOGLOBULIN LIGHT CHAIN"/>
    <property type="match status" value="1"/>
</dbReference>
<dbReference type="Gene3D" id="2.60.40.10">
    <property type="entry name" value="Immunoglobulins"/>
    <property type="match status" value="1"/>
</dbReference>
<dbReference type="InterPro" id="IPR036179">
    <property type="entry name" value="Ig-like_dom_sf"/>
</dbReference>
<organism evidence="8">
    <name type="scientific">Castor canadensis</name>
    <name type="common">American beaver</name>
    <dbReference type="NCBI Taxonomy" id="51338"/>
    <lineage>
        <taxon>Eukaryota</taxon>
        <taxon>Metazoa</taxon>
        <taxon>Chordata</taxon>
        <taxon>Craniata</taxon>
        <taxon>Vertebrata</taxon>
        <taxon>Euteleostomi</taxon>
        <taxon>Mammalia</taxon>
        <taxon>Eutheria</taxon>
        <taxon>Euarchontoglires</taxon>
        <taxon>Glires</taxon>
        <taxon>Rodentia</taxon>
        <taxon>Castorimorpha</taxon>
        <taxon>Castoridae</taxon>
        <taxon>Castor</taxon>
    </lineage>
</organism>
<sequence length="99" mass="10599">QSVLTQTPSVSGNLGQSVSISCTGSSSNIGSYDVNWYQQLPGTSPKLIIYEDNKRPSGVPDRFSGSKSGNSATLTIAGLQSEDEADYYCQSSYDYKNNS</sequence>
<evidence type="ECO:0000313" key="8">
    <source>
        <dbReference type="Ensembl" id="ENSCCNP00000010823.1"/>
    </source>
</evidence>
<comment type="subcellular location">
    <subcellularLocation>
        <location evidence="1">Cell membrane</location>
    </subcellularLocation>
</comment>
<dbReference type="SMART" id="SM00409">
    <property type="entry name" value="IG"/>
    <property type="match status" value="1"/>
</dbReference>
<dbReference type="GO" id="GO:0019814">
    <property type="term" value="C:immunoglobulin complex"/>
    <property type="evidence" value="ECO:0007669"/>
    <property type="project" value="UniProtKB-KW"/>
</dbReference>
<evidence type="ECO:0000256" key="5">
    <source>
        <dbReference type="ARBA" id="ARBA00038737"/>
    </source>
</evidence>
<proteinExistence type="predicted"/>
<dbReference type="SUPFAM" id="SSF48726">
    <property type="entry name" value="Immunoglobulin"/>
    <property type="match status" value="1"/>
</dbReference>
<evidence type="ECO:0000256" key="6">
    <source>
        <dbReference type="ARBA" id="ARBA00043265"/>
    </source>
</evidence>
<evidence type="ECO:0000256" key="2">
    <source>
        <dbReference type="ARBA" id="ARBA00022475"/>
    </source>
</evidence>
<evidence type="ECO:0000259" key="7">
    <source>
        <dbReference type="PROSITE" id="PS50835"/>
    </source>
</evidence>
<evidence type="ECO:0000256" key="4">
    <source>
        <dbReference type="ARBA" id="ARBA00023157"/>
    </source>
</evidence>
<keyword evidence="2" id="KW-1003">Cell membrane</keyword>
<dbReference type="GO" id="GO:0005886">
    <property type="term" value="C:plasma membrane"/>
    <property type="evidence" value="ECO:0007669"/>
    <property type="project" value="UniProtKB-SubCell"/>
</dbReference>
<keyword evidence="6" id="KW-1280">Immunoglobulin</keyword>
<dbReference type="FunFam" id="2.60.40.10:FF:000442">
    <property type="entry name" value="Immunoglobulin lambda variable 2-8"/>
    <property type="match status" value="1"/>
</dbReference>
<dbReference type="Ensembl" id="ENSCCNT00000014184.1">
    <property type="protein sequence ID" value="ENSCCNP00000010823.1"/>
    <property type="gene ID" value="ENSCCNG00000011242.1"/>
</dbReference>
<dbReference type="SMART" id="SM00406">
    <property type="entry name" value="IGv"/>
    <property type="match status" value="1"/>
</dbReference>
<dbReference type="Pfam" id="PF07686">
    <property type="entry name" value="V-set"/>
    <property type="match status" value="1"/>
</dbReference>
<dbReference type="AlphaFoldDB" id="A0A8C0WKE5"/>
<keyword evidence="4" id="KW-1015">Disulfide bond</keyword>
<keyword evidence="3" id="KW-0472">Membrane</keyword>
<dbReference type="InterPro" id="IPR007110">
    <property type="entry name" value="Ig-like_dom"/>
</dbReference>
<keyword evidence="6" id="KW-0391">Immunity</keyword>